<reference evidence="10" key="1">
    <citation type="journal article" date="2016" name="Mol. Ecol. Resour.">
        <title>Evaluation of the impact of RNA preservation methods of spiders for de novo transcriptome assembly.</title>
        <authorList>
            <person name="Kono N."/>
            <person name="Nakamura H."/>
            <person name="Ito Y."/>
            <person name="Tomita M."/>
            <person name="Arakawa K."/>
        </authorList>
    </citation>
    <scope>NUCLEOTIDE SEQUENCE</scope>
    <source>
        <tissue evidence="10">Whole body</tissue>
    </source>
</reference>
<sequence length="147" mass="17119">MDGDWKAYSIKEEPAAEMQGDMDFGDFSSSNGTEITDDELVSLTVRDLNRLLKTSGLSRSEIQRMKQRRRTLKNRGYAASCRNKRLEQKDELQVERSSILGDINSLKEENRMIENQIEEFKNRYENLRKFALQNNIFIPPDLDIPLT</sequence>
<comment type="similarity">
    <text evidence="2">Belongs to the bZIP family. Maf subfamily.</text>
</comment>
<dbReference type="EMBL" id="IAAA01009307">
    <property type="protein sequence ID" value="LAA02277.1"/>
    <property type="molecule type" value="mRNA"/>
</dbReference>
<keyword evidence="3" id="KW-0678">Repressor</keyword>
<evidence type="ECO:0000313" key="10">
    <source>
        <dbReference type="EMBL" id="LAA02280.1"/>
    </source>
</evidence>
<dbReference type="CDD" id="cd14717">
    <property type="entry name" value="bZIP_Maf_small"/>
    <property type="match status" value="1"/>
</dbReference>
<evidence type="ECO:0000256" key="3">
    <source>
        <dbReference type="ARBA" id="ARBA00022491"/>
    </source>
</evidence>
<name>A0A2L2Y4Q5_PARTP</name>
<dbReference type="GO" id="GO:0000981">
    <property type="term" value="F:DNA-binding transcription factor activity, RNA polymerase II-specific"/>
    <property type="evidence" value="ECO:0007669"/>
    <property type="project" value="TreeGrafter"/>
</dbReference>
<proteinExistence type="evidence at transcript level"/>
<keyword evidence="5" id="KW-0238">DNA-binding</keyword>
<dbReference type="PANTHER" id="PTHR10129">
    <property type="entry name" value="TRANSCRIPTION FACTOR MAF"/>
    <property type="match status" value="1"/>
</dbReference>
<dbReference type="GO" id="GO:0000978">
    <property type="term" value="F:RNA polymerase II cis-regulatory region sequence-specific DNA binding"/>
    <property type="evidence" value="ECO:0007669"/>
    <property type="project" value="TreeGrafter"/>
</dbReference>
<evidence type="ECO:0000256" key="2">
    <source>
        <dbReference type="ARBA" id="ARBA00008500"/>
    </source>
</evidence>
<feature type="coiled-coil region" evidence="8">
    <location>
        <begin position="89"/>
        <end position="130"/>
    </location>
</feature>
<dbReference type="EMBL" id="IAAA01009308">
    <property type="protein sequence ID" value="LAA02280.1"/>
    <property type="molecule type" value="mRNA"/>
</dbReference>
<dbReference type="SMART" id="SM00338">
    <property type="entry name" value="BRLZ"/>
    <property type="match status" value="1"/>
</dbReference>
<evidence type="ECO:0000256" key="1">
    <source>
        <dbReference type="ARBA" id="ARBA00004123"/>
    </source>
</evidence>
<dbReference type="PANTHER" id="PTHR10129:SF48">
    <property type="entry name" value="MAF-S, ISOFORM B"/>
    <property type="match status" value="1"/>
</dbReference>
<dbReference type="FunFam" id="1.20.5.170:FF:000011">
    <property type="entry name" value="Transcription factor MafG, putative"/>
    <property type="match status" value="1"/>
</dbReference>
<feature type="domain" description="BZIP" evidence="9">
    <location>
        <begin position="64"/>
        <end position="127"/>
    </location>
</feature>
<keyword evidence="4" id="KW-0805">Transcription regulation</keyword>
<dbReference type="Pfam" id="PF03131">
    <property type="entry name" value="bZIP_Maf"/>
    <property type="match status" value="1"/>
</dbReference>
<keyword evidence="8" id="KW-0175">Coiled coil</keyword>
<dbReference type="InterPro" id="IPR004826">
    <property type="entry name" value="bZIP_Maf"/>
</dbReference>
<dbReference type="GO" id="GO:0005634">
    <property type="term" value="C:nucleus"/>
    <property type="evidence" value="ECO:0007669"/>
    <property type="project" value="UniProtKB-SubCell"/>
</dbReference>
<keyword evidence="6" id="KW-0804">Transcription</keyword>
<comment type="subcellular location">
    <subcellularLocation>
        <location evidence="1">Nucleus</location>
    </subcellularLocation>
</comment>
<evidence type="ECO:0000259" key="9">
    <source>
        <dbReference type="PROSITE" id="PS50217"/>
    </source>
</evidence>
<organism evidence="10">
    <name type="scientific">Parasteatoda tepidariorum</name>
    <name type="common">Common house spider</name>
    <name type="synonym">Achaearanea tepidariorum</name>
    <dbReference type="NCBI Taxonomy" id="114398"/>
    <lineage>
        <taxon>Eukaryota</taxon>
        <taxon>Metazoa</taxon>
        <taxon>Ecdysozoa</taxon>
        <taxon>Arthropoda</taxon>
        <taxon>Chelicerata</taxon>
        <taxon>Arachnida</taxon>
        <taxon>Araneae</taxon>
        <taxon>Araneomorphae</taxon>
        <taxon>Entelegynae</taxon>
        <taxon>Araneoidea</taxon>
        <taxon>Theridiidae</taxon>
        <taxon>Parasteatoda</taxon>
    </lineage>
</organism>
<dbReference type="InterPro" id="IPR004827">
    <property type="entry name" value="bZIP"/>
</dbReference>
<evidence type="ECO:0000256" key="6">
    <source>
        <dbReference type="ARBA" id="ARBA00023163"/>
    </source>
</evidence>
<protein>
    <submittedName>
        <fullName evidence="10">Transcription factor MafK</fullName>
    </submittedName>
</protein>
<dbReference type="PROSITE" id="PS50217">
    <property type="entry name" value="BZIP"/>
    <property type="match status" value="1"/>
</dbReference>
<dbReference type="Gene3D" id="1.20.5.170">
    <property type="match status" value="1"/>
</dbReference>
<dbReference type="InterPro" id="IPR024874">
    <property type="entry name" value="Transcription_factor_Maf_fam"/>
</dbReference>
<dbReference type="OrthoDB" id="5974330at2759"/>
<keyword evidence="7" id="KW-0539">Nucleus</keyword>
<accession>A0A2L2Y4Q5</accession>
<evidence type="ECO:0000256" key="5">
    <source>
        <dbReference type="ARBA" id="ARBA00023125"/>
    </source>
</evidence>
<evidence type="ECO:0000256" key="4">
    <source>
        <dbReference type="ARBA" id="ARBA00023015"/>
    </source>
</evidence>
<evidence type="ECO:0000256" key="7">
    <source>
        <dbReference type="ARBA" id="ARBA00023242"/>
    </source>
</evidence>
<evidence type="ECO:0000256" key="8">
    <source>
        <dbReference type="SAM" id="Coils"/>
    </source>
</evidence>
<dbReference type="AlphaFoldDB" id="A0A2L2Y4Q5"/>
<dbReference type="SUPFAM" id="SSF47454">
    <property type="entry name" value="A DNA-binding domain in eukaryotic transcription factors"/>
    <property type="match status" value="1"/>
</dbReference>
<dbReference type="InterPro" id="IPR008917">
    <property type="entry name" value="TF_DNA-bd_sf"/>
</dbReference>